<organism evidence="1 2">
    <name type="scientific">Candidatus Thiodictyon syntrophicum</name>
    <dbReference type="NCBI Taxonomy" id="1166950"/>
    <lineage>
        <taxon>Bacteria</taxon>
        <taxon>Pseudomonadati</taxon>
        <taxon>Pseudomonadota</taxon>
        <taxon>Gammaproteobacteria</taxon>
        <taxon>Chromatiales</taxon>
        <taxon>Chromatiaceae</taxon>
        <taxon>Thiodictyon</taxon>
    </lineage>
</organism>
<dbReference type="OrthoDB" id="8478739at2"/>
<proteinExistence type="predicted"/>
<dbReference type="KEGG" id="tsy:THSYN_02225"/>
<evidence type="ECO:0000313" key="2">
    <source>
        <dbReference type="Proteomes" id="UP000232638"/>
    </source>
</evidence>
<protein>
    <recommendedName>
        <fullName evidence="3">Anti-bacteriophage protein A/HamA C-terminal domain-containing protein</fullName>
    </recommendedName>
</protein>
<evidence type="ECO:0008006" key="3">
    <source>
        <dbReference type="Google" id="ProtNLM"/>
    </source>
</evidence>
<accession>A0A2K8U4C1</accession>
<dbReference type="AlphaFoldDB" id="A0A2K8U4C1"/>
<dbReference type="EMBL" id="CP020370">
    <property type="protein sequence ID" value="AUB79891.1"/>
    <property type="molecule type" value="Genomic_DNA"/>
</dbReference>
<dbReference type="Proteomes" id="UP000232638">
    <property type="component" value="Chromosome"/>
</dbReference>
<keyword evidence="2" id="KW-1185">Reference proteome</keyword>
<reference evidence="1 2" key="1">
    <citation type="submission" date="2017-03" db="EMBL/GenBank/DDBJ databases">
        <title>Complete genome sequence of Candidatus 'Thiodictyon syntrophicum' sp. nov. strain Cad16T, a photolithoautotroph purple sulfur bacterium isolated from an alpine meromictic lake.</title>
        <authorList>
            <person name="Luedin S.M."/>
            <person name="Pothier J.F."/>
            <person name="Danza F."/>
            <person name="Storelli N."/>
            <person name="Wittwer M."/>
            <person name="Tonolla M."/>
        </authorList>
    </citation>
    <scope>NUCLEOTIDE SEQUENCE [LARGE SCALE GENOMIC DNA]</scope>
    <source>
        <strain evidence="1 2">Cad16T</strain>
    </source>
</reference>
<evidence type="ECO:0000313" key="1">
    <source>
        <dbReference type="EMBL" id="AUB79891.1"/>
    </source>
</evidence>
<dbReference type="RefSeq" id="WP_100917705.1">
    <property type="nucleotide sequence ID" value="NZ_CP020370.1"/>
</dbReference>
<name>A0A2K8U4C1_9GAMM</name>
<sequence>MDLESNGDAVLSAIVRRARQSYGEQLLDSLPEPDGGVAALFDLGALRQAIRAGMPDPEVELGKPSSFRNYRSEAAELIAQEVLADVYQVQFPAGPQATKGNANQPVLGFDGWGLLDLDDGAVALVLVQVKASDHDQRPPDVSKALVDECCRVPREPDKLCRALTAMLALLHTTAFAPTLLAMLEALGRESLPPLVVCPVIVRGVVAAHLDDLASLRVAQSRFEPAQTRGLCVSVGAPLERFGHRVFSEARKA</sequence>
<gene>
    <name evidence="1" type="ORF">THSYN_02225</name>
</gene>